<proteinExistence type="predicted"/>
<gene>
    <name evidence="1" type="ORF">PCOR1329_LOCUS4</name>
</gene>
<evidence type="ECO:0000313" key="1">
    <source>
        <dbReference type="EMBL" id="CAK0788030.1"/>
    </source>
</evidence>
<evidence type="ECO:0000313" key="2">
    <source>
        <dbReference type="Proteomes" id="UP001189429"/>
    </source>
</evidence>
<comment type="caution">
    <text evidence="1">The sequence shown here is derived from an EMBL/GenBank/DDBJ whole genome shotgun (WGS) entry which is preliminary data.</text>
</comment>
<reference evidence="1" key="1">
    <citation type="submission" date="2023-10" db="EMBL/GenBank/DDBJ databases">
        <authorList>
            <person name="Chen Y."/>
            <person name="Shah S."/>
            <person name="Dougan E. K."/>
            <person name="Thang M."/>
            <person name="Chan C."/>
        </authorList>
    </citation>
    <scope>NUCLEOTIDE SEQUENCE [LARGE SCALE GENOMIC DNA]</scope>
</reference>
<name>A0ABN9P805_9DINO</name>
<dbReference type="Proteomes" id="UP001189429">
    <property type="component" value="Unassembled WGS sequence"/>
</dbReference>
<dbReference type="EMBL" id="CAUYUJ010000001">
    <property type="protein sequence ID" value="CAK0788030.1"/>
    <property type="molecule type" value="Genomic_DNA"/>
</dbReference>
<protein>
    <submittedName>
        <fullName evidence="1">Uncharacterized protein</fullName>
    </submittedName>
</protein>
<accession>A0ABN9P805</accession>
<sequence>MPRMHEDIKALRALHRNEDILFRNQQLDTAIKHKANSLKQAKQMDRKVMQCFKAYEKAKKKAEDAEYAWLQACEHAVDLHGQHDRARKLVIDTGGLYRARGRKALGFGA</sequence>
<keyword evidence="2" id="KW-1185">Reference proteome</keyword>
<organism evidence="1 2">
    <name type="scientific">Prorocentrum cordatum</name>
    <dbReference type="NCBI Taxonomy" id="2364126"/>
    <lineage>
        <taxon>Eukaryota</taxon>
        <taxon>Sar</taxon>
        <taxon>Alveolata</taxon>
        <taxon>Dinophyceae</taxon>
        <taxon>Prorocentrales</taxon>
        <taxon>Prorocentraceae</taxon>
        <taxon>Prorocentrum</taxon>
    </lineage>
</organism>